<feature type="region of interest" description="Disordered" evidence="8">
    <location>
        <begin position="1"/>
        <end position="23"/>
    </location>
</feature>
<dbReference type="InterPro" id="IPR008271">
    <property type="entry name" value="Ser/Thr_kinase_AS"/>
</dbReference>
<feature type="compositionally biased region" description="Basic and acidic residues" evidence="8">
    <location>
        <begin position="1994"/>
        <end position="2003"/>
    </location>
</feature>
<evidence type="ECO:0000259" key="12">
    <source>
        <dbReference type="PROSITE" id="PS50112"/>
    </source>
</evidence>
<evidence type="ECO:0000256" key="7">
    <source>
        <dbReference type="PROSITE-ProRule" id="PRU10141"/>
    </source>
</evidence>
<dbReference type="PANTHER" id="PTHR48014:SF21">
    <property type="entry name" value="SERINE_THREONINE-PROTEIN KINASE FRAY2"/>
    <property type="match status" value="1"/>
</dbReference>
<dbReference type="GO" id="GO:0005524">
    <property type="term" value="F:ATP binding"/>
    <property type="evidence" value="ECO:0007669"/>
    <property type="project" value="UniProtKB-UniRule"/>
</dbReference>
<feature type="compositionally biased region" description="Low complexity" evidence="8">
    <location>
        <begin position="1835"/>
        <end position="1846"/>
    </location>
</feature>
<dbReference type="CDD" id="cd00130">
    <property type="entry name" value="PAS"/>
    <property type="match status" value="1"/>
</dbReference>
<dbReference type="SUPFAM" id="SSF52172">
    <property type="entry name" value="CheY-like"/>
    <property type="match status" value="1"/>
</dbReference>
<dbReference type="CDD" id="cd06606">
    <property type="entry name" value="STKc_MAPKKK"/>
    <property type="match status" value="1"/>
</dbReference>
<dbReference type="Pfam" id="PF00069">
    <property type="entry name" value="Pkinase"/>
    <property type="match status" value="1"/>
</dbReference>
<keyword evidence="14" id="KW-1185">Reference proteome</keyword>
<dbReference type="Pfam" id="PF00027">
    <property type="entry name" value="cNMP_binding"/>
    <property type="match status" value="2"/>
</dbReference>
<feature type="region of interest" description="Disordered" evidence="8">
    <location>
        <begin position="2559"/>
        <end position="2592"/>
    </location>
</feature>
<dbReference type="CDD" id="cd00038">
    <property type="entry name" value="CAP_ED"/>
    <property type="match status" value="2"/>
</dbReference>
<evidence type="ECO:0000256" key="8">
    <source>
        <dbReference type="SAM" id="MobiDB-lite"/>
    </source>
</evidence>
<feature type="compositionally biased region" description="Polar residues" evidence="8">
    <location>
        <begin position="1869"/>
        <end position="1878"/>
    </location>
</feature>
<comment type="similarity">
    <text evidence="1">Belongs to the protein kinase superfamily. STE Ser/Thr protein kinase family. STE20 subfamily.</text>
</comment>
<feature type="compositionally biased region" description="Low complexity" evidence="8">
    <location>
        <begin position="1090"/>
        <end position="1104"/>
    </location>
</feature>
<keyword evidence="5" id="KW-0142">cGMP-binding</keyword>
<feature type="compositionally biased region" description="Polar residues" evidence="8">
    <location>
        <begin position="1736"/>
        <end position="1748"/>
    </location>
</feature>
<dbReference type="InterPro" id="IPR000014">
    <property type="entry name" value="PAS"/>
</dbReference>
<feature type="region of interest" description="Disordered" evidence="8">
    <location>
        <begin position="2319"/>
        <end position="2419"/>
    </location>
</feature>
<accession>A0A0N1I032</accession>
<feature type="compositionally biased region" description="Low complexity" evidence="8">
    <location>
        <begin position="2379"/>
        <end position="2389"/>
    </location>
</feature>
<feature type="compositionally biased region" description="Polar residues" evidence="8">
    <location>
        <begin position="342"/>
        <end position="354"/>
    </location>
</feature>
<feature type="domain" description="Cyclic nucleotide-binding" evidence="10">
    <location>
        <begin position="436"/>
        <end position="553"/>
    </location>
</feature>
<feature type="domain" description="Response regulatory" evidence="11">
    <location>
        <begin position="1229"/>
        <end position="1343"/>
    </location>
</feature>
<dbReference type="GO" id="GO:0043539">
    <property type="term" value="F:protein serine/threonine kinase activator activity"/>
    <property type="evidence" value="ECO:0007669"/>
    <property type="project" value="InterPro"/>
</dbReference>
<feature type="compositionally biased region" description="Low complexity" evidence="8">
    <location>
        <begin position="1984"/>
        <end position="1993"/>
    </location>
</feature>
<dbReference type="GO" id="GO:0006355">
    <property type="term" value="P:regulation of DNA-templated transcription"/>
    <property type="evidence" value="ECO:0007669"/>
    <property type="project" value="InterPro"/>
</dbReference>
<dbReference type="InterPro" id="IPR047173">
    <property type="entry name" value="STRAD_A/B-like"/>
</dbReference>
<proteinExistence type="inferred from homology"/>
<dbReference type="Pfam" id="PF00989">
    <property type="entry name" value="PAS"/>
    <property type="match status" value="1"/>
</dbReference>
<dbReference type="InterPro" id="IPR011006">
    <property type="entry name" value="CheY-like_superfamily"/>
</dbReference>
<dbReference type="InterPro" id="IPR000595">
    <property type="entry name" value="cNMP-bd_dom"/>
</dbReference>
<feature type="compositionally biased region" description="Polar residues" evidence="8">
    <location>
        <begin position="2747"/>
        <end position="2763"/>
    </location>
</feature>
<feature type="modified residue" description="4-aspartylphosphate" evidence="6">
    <location>
        <position position="1276"/>
    </location>
</feature>
<dbReference type="FunFam" id="1.10.510.10:FF:000805">
    <property type="entry name" value="Mitogen activated kinase-like protein"/>
    <property type="match status" value="1"/>
</dbReference>
<feature type="compositionally biased region" description="Low complexity" evidence="8">
    <location>
        <begin position="1968"/>
        <end position="1979"/>
    </location>
</feature>
<feature type="compositionally biased region" description="Polar residues" evidence="8">
    <location>
        <begin position="2150"/>
        <end position="2162"/>
    </location>
</feature>
<feature type="binding site" evidence="7">
    <location>
        <position position="1400"/>
    </location>
    <ligand>
        <name>ATP</name>
        <dbReference type="ChEBI" id="CHEBI:30616"/>
    </ligand>
</feature>
<keyword evidence="3 7" id="KW-0547">Nucleotide-binding</keyword>
<dbReference type="EMBL" id="LJSK01000311">
    <property type="protein sequence ID" value="KPI83905.1"/>
    <property type="molecule type" value="Genomic_DNA"/>
</dbReference>
<keyword evidence="4 7" id="KW-0067">ATP-binding</keyword>
<feature type="region of interest" description="Disordered" evidence="8">
    <location>
        <begin position="1984"/>
        <end position="2003"/>
    </location>
</feature>
<evidence type="ECO:0000259" key="11">
    <source>
        <dbReference type="PROSITE" id="PS50110"/>
    </source>
</evidence>
<feature type="compositionally biased region" description="Low complexity" evidence="8">
    <location>
        <begin position="1794"/>
        <end position="1803"/>
    </location>
</feature>
<evidence type="ECO:0000256" key="4">
    <source>
        <dbReference type="ARBA" id="ARBA00022840"/>
    </source>
</evidence>
<dbReference type="PROSITE" id="PS50042">
    <property type="entry name" value="CNMP_BINDING_3"/>
    <property type="match status" value="2"/>
</dbReference>
<dbReference type="GO" id="GO:0030553">
    <property type="term" value="F:cGMP binding"/>
    <property type="evidence" value="ECO:0007669"/>
    <property type="project" value="UniProtKB-KW"/>
</dbReference>
<dbReference type="Gene3D" id="1.10.510.10">
    <property type="entry name" value="Transferase(Phosphotransferase) domain 1"/>
    <property type="match status" value="1"/>
</dbReference>
<dbReference type="InterPro" id="IPR000719">
    <property type="entry name" value="Prot_kinase_dom"/>
</dbReference>
<evidence type="ECO:0000259" key="9">
    <source>
        <dbReference type="PROSITE" id="PS50011"/>
    </source>
</evidence>
<dbReference type="InterPro" id="IPR017441">
    <property type="entry name" value="Protein_kinase_ATP_BS"/>
</dbReference>
<keyword evidence="6" id="KW-0597">Phosphoprotein</keyword>
<dbReference type="PROSITE" id="PS50112">
    <property type="entry name" value="PAS"/>
    <property type="match status" value="1"/>
</dbReference>
<feature type="region of interest" description="Disordered" evidence="8">
    <location>
        <begin position="1068"/>
        <end position="1105"/>
    </location>
</feature>
<dbReference type="InterPro" id="IPR035965">
    <property type="entry name" value="PAS-like_dom_sf"/>
</dbReference>
<dbReference type="NCBIfam" id="TIGR00229">
    <property type="entry name" value="sensory_box"/>
    <property type="match status" value="1"/>
</dbReference>
<reference evidence="13 14" key="1">
    <citation type="journal article" date="2015" name="PLoS Pathog.">
        <title>Leptomonas seymouri: Adaptations to the Dixenous Life Cycle Analyzed by Genome Sequencing, Transcriptome Profiling and Co-infection with Leishmania donovani.</title>
        <authorList>
            <person name="Kraeva N."/>
            <person name="Butenko A."/>
            <person name="Hlavacova J."/>
            <person name="Kostygov A."/>
            <person name="Myskova J."/>
            <person name="Grybchuk D."/>
            <person name="Lestinova T."/>
            <person name="Votypka J."/>
            <person name="Volf P."/>
            <person name="Opperdoes F."/>
            <person name="Flegontov P."/>
            <person name="Lukes J."/>
            <person name="Yurchenko V."/>
        </authorList>
    </citation>
    <scope>NUCLEOTIDE SEQUENCE [LARGE SCALE GENOMIC DNA]</scope>
    <source>
        <strain evidence="13 14">ATCC 30220</strain>
    </source>
</reference>
<dbReference type="SUPFAM" id="SSF55785">
    <property type="entry name" value="PYP-like sensor domain (PAS domain)"/>
    <property type="match status" value="1"/>
</dbReference>
<feature type="region of interest" description="Disordered" evidence="8">
    <location>
        <begin position="2821"/>
        <end position="2868"/>
    </location>
</feature>
<dbReference type="SMART" id="SM00091">
    <property type="entry name" value="PAS"/>
    <property type="match status" value="1"/>
</dbReference>
<dbReference type="SUPFAM" id="SSF56112">
    <property type="entry name" value="Protein kinase-like (PK-like)"/>
    <property type="match status" value="1"/>
</dbReference>
<sequence length="2956" mass="315055">MDSSGRQTAKAPAASPTGGRRQGGLLATEVPQIVCPDAGAALPFSVHNNSNASSATSPVGTARRAIGQALPPMPVPVATRLSPVNCTVVSISEVPAYGPASTTSSASPVAAPCPSAAAVATTTPHASNTGSLITTSQSGEMSGAEDSAAVAEPELEPLLTNGSIALAEFTSLLKPAENTSVLREHIIHLLRDVDAEDTLVRIARTLETQQSDAHFPAAAGSAAWSEPPIMTSVMANASQSIGSSVSLSARHSRRSSAISRPDAINFESLAGFSFLHSHRRPTDTHDFSSSQQPSEDATVHNRSIRGLGTTMDVSSSSQSSHPPQGPDSRRMSERKSRDDVSMSLTATRTSQLSDSTAALRVDPLKREVPLLPSAVRSEGRRVAVSAAPCGVPPSLLESTGSVNVAELVQPPSPLRVIAKTQAEEQQLRRLLRRCHTFASLEANVLEDVVKAMEREVHAAGTAILEQGQDSSEKMYLVGEGACEAIKNGKSMGSLQPGGTFGELELMYKQAKCAATIRCVTRCVLYSLDETSYHRAVMANSLQKRKKFENLTLNVPFLRCMPDFERMKVAEALVTREYRRGQSIIKFGVSGTYMHFIMEGEVKVVGRNNGRRVEVVRLHAGDVVGELEFLFNHLTVADVIVTSHRVTTACISRDHFELIIGPVQDRLKEFVATSPSYRGYYLSDVADESVRSELSRIESARKHRRVDSKENTMTLEDINAHGEVLLSAPLALLYGEGKSGPDGSTFKRADGKSATDTLTPANEALSSNTRDAARMSKALLRFPFAPVVGKGVAVLAMREDGLITYWNSVLEKLTSYTAEEVVGQNIYSFLLTEREQHSMLKAITTARDFAGDVEAFLQRPSTKPSHFTLARSDGLTNATVQLTVVPPVVSAGSDAAEVVLAFGEEVKQGPQKMLEQPQWLSAQIRAILADGTQTFEDRLEAIAETLNNFESTYRAMTVSTERLRVVNIRQMVGHVLMDFGSKFVTRNVSVRQRFEGLPSERAYLDADLLPECLRYAMQLCLKFSLIGGVVTIMITVTEKNGLEFLIINFNLAGDGLPENFGKFFDAPFGQRGSSMEDETSGDDEDEEEESNLGSDNTTPRRGLPPRLRRKLRRVQRAVEEQGGTLRIQRNPDDANIVFLIPFMPASEQDVENASLEESLHALMESSCKSTSLSTAPGVAAARAATFSGTNLLPSGHSDEVGSVSAPATPGDESGVLNASSALNQPNFSFTTCLAEDTPAHRIMLSSFLWERRHGVLTAFKFEDIVKLFSVADILIIDLQQSVIASLNDDDPISRLREMLRHMAVIITSTSFDLVSSDTYEVAGFITLKKPCTPVQAMKAIRRAEEKSAVVKLERIRIEQTRETLARNSRGAWRRGALLGKGSFGEVYEAFDVLTGGKMAVKEIRLSGNDAKIEQFVQEISTMCNLQHPNIIHYFYCEESKQQKVLRVFMEFAGGGTLQSLLKKKGKLEFMELRALLRDVVEGLAYIHAQHYVHCDIKTANVLLSADGKGKIGDFGTAHTVREKELLYVMQGSPLYMSPECMAAGEEDEDGNRIGYSFPSDIWSLGCVAMEMATTKPPFSHIKNMKGPAGLTNYITSLTDVPDLSPLFKCEPSVVEFVSACLNPDPSQRATAQELLQMSLFSESTHSDRNSAVTALKRAQLLHVLNKFVAFQEPEVADELERRRNRFLVRQRSSDFFSSSHSGRVSASSSSSSSFSATATSLSLADAAKREKPIVSGKSKSATLSDNSGSKHPGTAVNSKYGVDADSWKLPRCGETVAHQGGGVTSTNADRTLAATAASGSASNTRRSKKSCGDGSSTHKGEAAGAPFIPSLRKWHSSSSSSASSSSADRPTAPEEEETARGPCQPPMVGQASTPMSSTKPVPAVEATVVGADGLRTPLRHSHVDSNARAGDDEPDPRQPTSDDAYDLSPTPKQRSKTQSRPAAHPQERKRKEKEVPPTSKKQRRRKIRSSGSSTSSNSTEAAFFATSSSSSSSSCDKESNDDSRHAALSLKGDFGGVAGTAPVDHATLKSQKEVTAAVVAASLGTQQGNADPVKTVAAMNTGAAAVTPISIKPLSILAEQGSRISRNTATVSPGEHGSSSSAQRPNAAADHAPTFKGRRRNVMMDDEGNIVSFHHFTSSNSTSASPDSREAGTTSTRGLSTPKQGAAAATVSAAAPLHDVSSPLGGPGDRPSGQLMANTSHPLGSPGMEATFSAAPMVTNVSFMQPPNTSFYNYSFNKNISFMGANIDEVLSSAANDFLNSLAAANNFHNAHTNAPGSSSVFSVDTYSVPSLVTDRRGSTHSSHHDTDVHVDSVPMLSAVHAPCGPATSSSGHADRTAVHRETDSVRRQDGRSSSATAPAQHSKVDSTTLESRGEERSGSRSSSPHGSPLPQAPRFSAARQSSAGSSASTGDTEMSSASLRTNVVPLVGANASMARRPPLSRPPITNQSFFVVENHSIPQLLNGSMAFSSSPYFALGSTGIASSVTGTNAAMSAAPVSAITPSNAVAGGSGGGSAVGETPSYFAGHNPNVAVVAPPPLLSAFAPSVAARDTLRHRRRFGNGNSIILGSSNTARSSSNVNSRYTPSHGGGTASASGAVVSPILTDDTLCDDATLSSAAFNSVRSASSRHSSMQEDAPYLTAERLQQVAGPTSLRSSSAFSPTHCERFSSDGHSTALFRSLTAHDEAPLIAYIKHINQSLIEVAVQLQARRRRNSDTTLDSTASLDPIISSSTVAQQRQHPLLSMKRPHSITSPQQTQSPVLSVTTFPPLHSSAPATPIVECSSGATGQRSGSGLWRPSLPRPVSSCLGLPAASMARATRSAPLLGSQMSRSNPLWPADDDNLNSNDKSDFSSSQQPSHDASSPSASHAAQPAANLLVQNVAQPHSNSSDGEGVANHGNTRDARIEELLQKMLERVNRLVEHIAHLPQQPQPSHPAVAASTLTPAAVPRAADGAALRRQ</sequence>
<dbReference type="PROSITE" id="PS50011">
    <property type="entry name" value="PROTEIN_KINASE_DOM"/>
    <property type="match status" value="1"/>
</dbReference>
<dbReference type="InterPro" id="IPR013767">
    <property type="entry name" value="PAS_fold"/>
</dbReference>
<dbReference type="Proteomes" id="UP000038009">
    <property type="component" value="Unassembled WGS sequence"/>
</dbReference>
<feature type="compositionally biased region" description="Basic and acidic residues" evidence="8">
    <location>
        <begin position="327"/>
        <end position="340"/>
    </location>
</feature>
<feature type="compositionally biased region" description="Acidic residues" evidence="8">
    <location>
        <begin position="1074"/>
        <end position="1089"/>
    </location>
</feature>
<dbReference type="SMART" id="SM00220">
    <property type="entry name" value="S_TKc"/>
    <property type="match status" value="1"/>
</dbReference>
<feature type="region of interest" description="Disordered" evidence="8">
    <location>
        <begin position="2085"/>
        <end position="2119"/>
    </location>
</feature>
<feature type="compositionally biased region" description="Polar residues" evidence="8">
    <location>
        <begin position="2559"/>
        <end position="2581"/>
    </location>
</feature>
<evidence type="ECO:0000256" key="5">
    <source>
        <dbReference type="ARBA" id="ARBA00022992"/>
    </source>
</evidence>
<dbReference type="SUPFAM" id="SSF51206">
    <property type="entry name" value="cAMP-binding domain-like"/>
    <property type="match status" value="2"/>
</dbReference>
<evidence type="ECO:0000256" key="1">
    <source>
        <dbReference type="ARBA" id="ARBA00008874"/>
    </source>
</evidence>
<feature type="compositionally biased region" description="Polar residues" evidence="8">
    <location>
        <begin position="1929"/>
        <end position="1939"/>
    </location>
</feature>
<feature type="compositionally biased region" description="Polar residues" evidence="8">
    <location>
        <begin position="2409"/>
        <end position="2419"/>
    </location>
</feature>
<dbReference type="OrthoDB" id="417078at2759"/>
<feature type="compositionally biased region" description="Polar residues" evidence="8">
    <location>
        <begin position="2351"/>
        <end position="2369"/>
    </location>
</feature>
<dbReference type="InterPro" id="IPR011009">
    <property type="entry name" value="Kinase-like_dom_sf"/>
</dbReference>
<evidence type="ECO:0000259" key="10">
    <source>
        <dbReference type="PROSITE" id="PS50042"/>
    </source>
</evidence>
<feature type="compositionally biased region" description="Basic and acidic residues" evidence="8">
    <location>
        <begin position="2332"/>
        <end position="2350"/>
    </location>
</feature>
<dbReference type="GO" id="GO:0004672">
    <property type="term" value="F:protein kinase activity"/>
    <property type="evidence" value="ECO:0007669"/>
    <property type="project" value="InterPro"/>
</dbReference>
<protein>
    <recommendedName>
        <fullName evidence="15">Protein kinase</fullName>
    </recommendedName>
</protein>
<feature type="region of interest" description="Disordered" evidence="8">
    <location>
        <begin position="2744"/>
        <end position="2797"/>
    </location>
</feature>
<feature type="region of interest" description="Disordered" evidence="8">
    <location>
        <begin position="1724"/>
        <end position="1758"/>
    </location>
</feature>
<feature type="region of interest" description="Disordered" evidence="8">
    <location>
        <begin position="2135"/>
        <end position="2203"/>
    </location>
</feature>
<feature type="domain" description="PAS" evidence="12">
    <location>
        <begin position="793"/>
        <end position="832"/>
    </location>
</feature>
<dbReference type="InterPro" id="IPR014710">
    <property type="entry name" value="RmlC-like_jellyroll"/>
</dbReference>
<dbReference type="FunFam" id="2.60.120.10:FF:000148">
    <property type="entry name" value="Protein kinase A regulatory subunit"/>
    <property type="match status" value="1"/>
</dbReference>
<feature type="region of interest" description="Disordered" evidence="8">
    <location>
        <begin position="1196"/>
        <end position="1216"/>
    </location>
</feature>
<dbReference type="SMART" id="SM00100">
    <property type="entry name" value="cNMP"/>
    <property type="match status" value="2"/>
</dbReference>
<dbReference type="PROSITE" id="PS00107">
    <property type="entry name" value="PROTEIN_KINASE_ATP"/>
    <property type="match status" value="1"/>
</dbReference>
<keyword evidence="2" id="KW-0140">cGMP</keyword>
<dbReference type="GO" id="GO:0000160">
    <property type="term" value="P:phosphorelay signal transduction system"/>
    <property type="evidence" value="ECO:0007669"/>
    <property type="project" value="InterPro"/>
</dbReference>
<feature type="compositionally biased region" description="Low complexity" evidence="8">
    <location>
        <begin position="2165"/>
        <end position="2174"/>
    </location>
</feature>
<dbReference type="PROSITE" id="PS00108">
    <property type="entry name" value="PROTEIN_KINASE_ST"/>
    <property type="match status" value="1"/>
</dbReference>
<feature type="compositionally biased region" description="Polar residues" evidence="8">
    <location>
        <begin position="2085"/>
        <end position="2103"/>
    </location>
</feature>
<evidence type="ECO:0000256" key="6">
    <source>
        <dbReference type="PROSITE-ProRule" id="PRU00169"/>
    </source>
</evidence>
<dbReference type="InterPro" id="IPR001789">
    <property type="entry name" value="Sig_transdc_resp-reg_receiver"/>
</dbReference>
<feature type="compositionally biased region" description="Low complexity" evidence="8">
    <location>
        <begin position="2840"/>
        <end position="2868"/>
    </location>
</feature>
<evidence type="ECO:0000256" key="2">
    <source>
        <dbReference type="ARBA" id="ARBA00022535"/>
    </source>
</evidence>
<feature type="compositionally biased region" description="Low complexity" evidence="8">
    <location>
        <begin position="2135"/>
        <end position="2144"/>
    </location>
</feature>
<evidence type="ECO:0000313" key="14">
    <source>
        <dbReference type="Proteomes" id="UP000038009"/>
    </source>
</evidence>
<dbReference type="PROSITE" id="PS50110">
    <property type="entry name" value="RESPONSE_REGULATORY"/>
    <property type="match status" value="1"/>
</dbReference>
<gene>
    <name evidence="13" type="ORF">ABL78_7054</name>
</gene>
<dbReference type="Gene3D" id="3.30.450.20">
    <property type="entry name" value="PAS domain"/>
    <property type="match status" value="1"/>
</dbReference>
<feature type="region of interest" description="Disordered" evidence="8">
    <location>
        <begin position="280"/>
        <end position="354"/>
    </location>
</feature>
<dbReference type="PANTHER" id="PTHR48014">
    <property type="entry name" value="SERINE/THREONINE-PROTEIN KINASE FRAY2"/>
    <property type="match status" value="1"/>
</dbReference>
<dbReference type="InterPro" id="IPR018490">
    <property type="entry name" value="cNMP-bd_dom_sf"/>
</dbReference>
<feature type="region of interest" description="Disordered" evidence="8">
    <location>
        <begin position="1794"/>
        <end position="1979"/>
    </location>
</feature>
<feature type="domain" description="Protein kinase" evidence="9">
    <location>
        <begin position="1371"/>
        <end position="1639"/>
    </location>
</feature>
<dbReference type="OMA" id="YFYCEES"/>
<evidence type="ECO:0000313" key="13">
    <source>
        <dbReference type="EMBL" id="KPI83905.1"/>
    </source>
</evidence>
<comment type="caution">
    <text evidence="13">The sequence shown here is derived from an EMBL/GenBank/DDBJ whole genome shotgun (WGS) entry which is preliminary data.</text>
</comment>
<evidence type="ECO:0008006" key="15">
    <source>
        <dbReference type="Google" id="ProtNLM"/>
    </source>
</evidence>
<organism evidence="13 14">
    <name type="scientific">Leptomonas seymouri</name>
    <dbReference type="NCBI Taxonomy" id="5684"/>
    <lineage>
        <taxon>Eukaryota</taxon>
        <taxon>Discoba</taxon>
        <taxon>Euglenozoa</taxon>
        <taxon>Kinetoplastea</taxon>
        <taxon>Metakinetoplastina</taxon>
        <taxon>Trypanosomatida</taxon>
        <taxon>Trypanosomatidae</taxon>
        <taxon>Leishmaniinae</taxon>
        <taxon>Leptomonas</taxon>
    </lineage>
</organism>
<feature type="domain" description="Cyclic nucleotide-binding" evidence="10">
    <location>
        <begin position="556"/>
        <end position="668"/>
    </location>
</feature>
<name>A0A0N1I032_LEPSE</name>
<evidence type="ECO:0000256" key="3">
    <source>
        <dbReference type="ARBA" id="ARBA00022741"/>
    </source>
</evidence>
<dbReference type="VEuPathDB" id="TriTrypDB:Lsey_0311_0040"/>
<feature type="compositionally biased region" description="Basic and acidic residues" evidence="8">
    <location>
        <begin position="1900"/>
        <end position="1910"/>
    </location>
</feature>
<feature type="compositionally biased region" description="Low complexity" evidence="8">
    <location>
        <begin position="2396"/>
        <end position="2408"/>
    </location>
</feature>
<dbReference type="Gene3D" id="2.60.120.10">
    <property type="entry name" value="Jelly Rolls"/>
    <property type="match status" value="2"/>
</dbReference>